<proteinExistence type="predicted"/>
<sequence length="114" mass="13044">MNCKITYTPDFARALKKLSKRYRSMKQDYAQLLEDLHQNPFLGTELGHRLRKVRLAITSKGKGKSGGARVITYTVIFAQADTEVKLITIYDKSERDNISDAELLEILRRNGIEV</sequence>
<protein>
    <submittedName>
        <fullName evidence="1">Type II toxin-antitoxin system RelE/ParE family toxin</fullName>
    </submittedName>
</protein>
<evidence type="ECO:0000313" key="2">
    <source>
        <dbReference type="Proteomes" id="UP000824023"/>
    </source>
</evidence>
<dbReference type="AlphaFoldDB" id="A0A9D2CWJ5"/>
<dbReference type="InterPro" id="IPR009387">
    <property type="entry name" value="HigB-2"/>
</dbReference>
<reference evidence="1" key="1">
    <citation type="journal article" date="2021" name="PeerJ">
        <title>Extensive microbial diversity within the chicken gut microbiome revealed by metagenomics and culture.</title>
        <authorList>
            <person name="Gilroy R."/>
            <person name="Ravi A."/>
            <person name="Getino M."/>
            <person name="Pursley I."/>
            <person name="Horton D.L."/>
            <person name="Alikhan N.F."/>
            <person name="Baker D."/>
            <person name="Gharbi K."/>
            <person name="Hall N."/>
            <person name="Watson M."/>
            <person name="Adriaenssens E.M."/>
            <person name="Foster-Nyarko E."/>
            <person name="Jarju S."/>
            <person name="Secka A."/>
            <person name="Antonio M."/>
            <person name="Oren A."/>
            <person name="Chaudhuri R.R."/>
            <person name="La Ragione R."/>
            <person name="Hildebrand F."/>
            <person name="Pallen M.J."/>
        </authorList>
    </citation>
    <scope>NUCLEOTIDE SEQUENCE</scope>
    <source>
        <strain evidence="1">ChiHjej12B11-24981</strain>
    </source>
</reference>
<evidence type="ECO:0000313" key="1">
    <source>
        <dbReference type="EMBL" id="HIZ00878.1"/>
    </source>
</evidence>
<gene>
    <name evidence="1" type="ORF">H9819_01310</name>
</gene>
<accession>A0A9D2CWJ5</accession>
<comment type="caution">
    <text evidence="1">The sequence shown here is derived from an EMBL/GenBank/DDBJ whole genome shotgun (WGS) entry which is preliminary data.</text>
</comment>
<dbReference type="Proteomes" id="UP000824023">
    <property type="component" value="Unassembled WGS sequence"/>
</dbReference>
<reference evidence="1" key="2">
    <citation type="submission" date="2021-04" db="EMBL/GenBank/DDBJ databases">
        <authorList>
            <person name="Gilroy R."/>
        </authorList>
    </citation>
    <scope>NUCLEOTIDE SEQUENCE</scope>
    <source>
        <strain evidence="1">ChiHjej12B11-24981</strain>
    </source>
</reference>
<organism evidence="1 2">
    <name type="scientific">Candidatus Bacteroides merdipullorum</name>
    <dbReference type="NCBI Taxonomy" id="2838474"/>
    <lineage>
        <taxon>Bacteria</taxon>
        <taxon>Pseudomonadati</taxon>
        <taxon>Bacteroidota</taxon>
        <taxon>Bacteroidia</taxon>
        <taxon>Bacteroidales</taxon>
        <taxon>Bacteroidaceae</taxon>
        <taxon>Bacteroides</taxon>
    </lineage>
</organism>
<dbReference type="Pfam" id="PF06296">
    <property type="entry name" value="RelE"/>
    <property type="match status" value="1"/>
</dbReference>
<name>A0A9D2CWJ5_9BACE</name>
<dbReference type="EMBL" id="DXCK01000024">
    <property type="protein sequence ID" value="HIZ00878.1"/>
    <property type="molecule type" value="Genomic_DNA"/>
</dbReference>